<keyword evidence="5" id="KW-1185">Reference proteome</keyword>
<dbReference type="AlphaFoldDB" id="I8TDF9"/>
<evidence type="ECO:0000256" key="3">
    <source>
        <dbReference type="RuleBase" id="RU000363"/>
    </source>
</evidence>
<evidence type="ECO:0000256" key="1">
    <source>
        <dbReference type="ARBA" id="ARBA00006484"/>
    </source>
</evidence>
<dbReference type="PRINTS" id="PR00080">
    <property type="entry name" value="SDRFAMILY"/>
</dbReference>
<gene>
    <name evidence="4" type="ORF">WQQ_18850</name>
</gene>
<organism evidence="4 5">
    <name type="scientific">Hydrocarboniphaga effusa AP103</name>
    <dbReference type="NCBI Taxonomy" id="1172194"/>
    <lineage>
        <taxon>Bacteria</taxon>
        <taxon>Pseudomonadati</taxon>
        <taxon>Pseudomonadota</taxon>
        <taxon>Gammaproteobacteria</taxon>
        <taxon>Nevskiales</taxon>
        <taxon>Nevskiaceae</taxon>
        <taxon>Hydrocarboniphaga</taxon>
    </lineage>
</organism>
<dbReference type="SUPFAM" id="SSF51735">
    <property type="entry name" value="NAD(P)-binding Rossmann-fold domains"/>
    <property type="match status" value="1"/>
</dbReference>
<dbReference type="RefSeq" id="WP_007184834.1">
    <property type="nucleotide sequence ID" value="NZ_AKGD01000001.1"/>
</dbReference>
<evidence type="ECO:0000313" key="4">
    <source>
        <dbReference type="EMBL" id="EIT71748.1"/>
    </source>
</evidence>
<evidence type="ECO:0000313" key="5">
    <source>
        <dbReference type="Proteomes" id="UP000003704"/>
    </source>
</evidence>
<dbReference type="OrthoDB" id="9810734at2"/>
<dbReference type="PATRIC" id="fig|1172194.4.peg.1826"/>
<dbReference type="GO" id="GO:0016616">
    <property type="term" value="F:oxidoreductase activity, acting on the CH-OH group of donors, NAD or NADP as acceptor"/>
    <property type="evidence" value="ECO:0007669"/>
    <property type="project" value="UniProtKB-ARBA"/>
</dbReference>
<comment type="similarity">
    <text evidence="1 3">Belongs to the short-chain dehydrogenases/reductases (SDR) family.</text>
</comment>
<dbReference type="PRINTS" id="PR00081">
    <property type="entry name" value="GDHRDH"/>
</dbReference>
<dbReference type="EMBL" id="AKGD01000001">
    <property type="protein sequence ID" value="EIT71748.1"/>
    <property type="molecule type" value="Genomic_DNA"/>
</dbReference>
<protein>
    <submittedName>
        <fullName evidence="4">NADP-dependent L-serine/L-allo-threonine dehydrogenase</fullName>
    </submittedName>
</protein>
<dbReference type="InterPro" id="IPR036291">
    <property type="entry name" value="NAD(P)-bd_dom_sf"/>
</dbReference>
<dbReference type="Pfam" id="PF00106">
    <property type="entry name" value="adh_short"/>
    <property type="match status" value="1"/>
</dbReference>
<sequence>MSRASANVVLVTGASAGFGSAIARRFAEDGARVVLAARRLDRIEALAAEIGERAHAIELDVRNRAAVEFEIANLPPDFAGIDVLVNNAGLALGLEPAHQASLDDWETMVDTNVKGLMTVTRAVLPGMVERGRGHVVNIGSIAGEWPYPGGNVYGATKAFVRQFSLNLKADLAGTPVRVSNVEPGLCGGTEFSNVRFHGDDAKAENVYANTTPLTADDIADVVHWVATRPAHVNINTISLMPVVQAFAGMKVQKG</sequence>
<dbReference type="Proteomes" id="UP000003704">
    <property type="component" value="Unassembled WGS sequence"/>
</dbReference>
<dbReference type="Gene3D" id="3.40.50.720">
    <property type="entry name" value="NAD(P)-binding Rossmann-like Domain"/>
    <property type="match status" value="1"/>
</dbReference>
<reference evidence="4 5" key="1">
    <citation type="journal article" date="2012" name="J. Bacteriol.">
        <title>Genome Sequence of n-Alkane-Degrading Hydrocarboniphaga effusa Strain AP103T (ATCC BAA-332T).</title>
        <authorList>
            <person name="Chang H.K."/>
            <person name="Zylstra G.J."/>
            <person name="Chae J.C."/>
        </authorList>
    </citation>
    <scope>NUCLEOTIDE SEQUENCE [LARGE SCALE GENOMIC DNA]</scope>
    <source>
        <strain evidence="4 5">AP103</strain>
    </source>
</reference>
<dbReference type="InterPro" id="IPR002347">
    <property type="entry name" value="SDR_fam"/>
</dbReference>
<name>I8TDF9_9GAMM</name>
<dbReference type="CDD" id="cd05346">
    <property type="entry name" value="SDR_c5"/>
    <property type="match status" value="1"/>
</dbReference>
<evidence type="ECO:0000256" key="2">
    <source>
        <dbReference type="ARBA" id="ARBA00023002"/>
    </source>
</evidence>
<comment type="caution">
    <text evidence="4">The sequence shown here is derived from an EMBL/GenBank/DDBJ whole genome shotgun (WGS) entry which is preliminary data.</text>
</comment>
<dbReference type="PANTHER" id="PTHR42901:SF1">
    <property type="entry name" value="ALCOHOL DEHYDROGENASE"/>
    <property type="match status" value="1"/>
</dbReference>
<dbReference type="PANTHER" id="PTHR42901">
    <property type="entry name" value="ALCOHOL DEHYDROGENASE"/>
    <property type="match status" value="1"/>
</dbReference>
<dbReference type="STRING" id="1172194.WQQ_18850"/>
<dbReference type="FunFam" id="3.40.50.720:FF:000047">
    <property type="entry name" value="NADP-dependent L-serine/L-allo-threonine dehydrogenase"/>
    <property type="match status" value="1"/>
</dbReference>
<keyword evidence="2" id="KW-0560">Oxidoreductase</keyword>
<proteinExistence type="inferred from homology"/>
<accession>I8TDF9</accession>